<feature type="transmembrane region" description="Helical" evidence="1">
    <location>
        <begin position="34"/>
        <end position="53"/>
    </location>
</feature>
<reference evidence="2 3" key="1">
    <citation type="submission" date="2023-04" db="EMBL/GenBank/DDBJ databases">
        <title>Complete genome sequence of Alisedimentitalea scapharcae.</title>
        <authorList>
            <person name="Rong J.-C."/>
            <person name="Yi M.-L."/>
            <person name="Zhao Q."/>
        </authorList>
    </citation>
    <scope>NUCLEOTIDE SEQUENCE [LARGE SCALE GENOMIC DNA]</scope>
    <source>
        <strain evidence="2 3">KCTC 42119</strain>
    </source>
</reference>
<keyword evidence="1" id="KW-0812">Transmembrane</keyword>
<feature type="transmembrane region" description="Helical" evidence="1">
    <location>
        <begin position="7"/>
        <end position="28"/>
    </location>
</feature>
<dbReference type="EMBL" id="CP123584">
    <property type="protein sequence ID" value="WZK88874.1"/>
    <property type="molecule type" value="Genomic_DNA"/>
</dbReference>
<keyword evidence="1" id="KW-0472">Membrane</keyword>
<evidence type="ECO:0000256" key="1">
    <source>
        <dbReference type="SAM" id="Phobius"/>
    </source>
</evidence>
<name>A0ABZ2XVM8_9RHOB</name>
<gene>
    <name evidence="2" type="ORF">QEZ52_20140</name>
</gene>
<evidence type="ECO:0000313" key="3">
    <source>
        <dbReference type="Proteomes" id="UP001623232"/>
    </source>
</evidence>
<protein>
    <submittedName>
        <fullName evidence="2">Uncharacterized protein</fullName>
    </submittedName>
</protein>
<dbReference type="Proteomes" id="UP001623232">
    <property type="component" value="Chromosome"/>
</dbReference>
<evidence type="ECO:0000313" key="2">
    <source>
        <dbReference type="EMBL" id="WZK88874.1"/>
    </source>
</evidence>
<sequence>MPKLIAIINVVSWSGFWAFGYLAISAQGLTQTQLITAALLAAGGLVSGVLAYLRLVRFTEQAGYARKSNQLDATARNRAHATGSI</sequence>
<organism evidence="2 3">
    <name type="scientific">Aliisedimentitalea scapharcae</name>
    <dbReference type="NCBI Taxonomy" id="1524259"/>
    <lineage>
        <taxon>Bacteria</taxon>
        <taxon>Pseudomonadati</taxon>
        <taxon>Pseudomonadota</taxon>
        <taxon>Alphaproteobacteria</taxon>
        <taxon>Rhodobacterales</taxon>
        <taxon>Roseobacteraceae</taxon>
        <taxon>Aliisedimentitalea</taxon>
    </lineage>
</organism>
<keyword evidence="3" id="KW-1185">Reference proteome</keyword>
<proteinExistence type="predicted"/>
<dbReference type="RefSeq" id="WP_406646576.1">
    <property type="nucleotide sequence ID" value="NZ_CP123584.1"/>
</dbReference>
<keyword evidence="1" id="KW-1133">Transmembrane helix</keyword>
<accession>A0ABZ2XVM8</accession>